<comment type="subcellular location">
    <subcellularLocation>
        <location evidence="1">Cell membrane</location>
        <topology evidence="1">Multi-pass membrane protein</topology>
    </subcellularLocation>
</comment>
<evidence type="ECO:0000256" key="4">
    <source>
        <dbReference type="ARBA" id="ARBA00022989"/>
    </source>
</evidence>
<reference evidence="7 9" key="1">
    <citation type="submission" date="2018-06" db="EMBL/GenBank/DDBJ databases">
        <title>Genomic Encyclopedia of Archaeal and Bacterial Type Strains, Phase II (KMG-II): from individual species to whole genera.</title>
        <authorList>
            <person name="Goeker M."/>
        </authorList>
    </citation>
    <scope>NUCLEOTIDE SEQUENCE [LARGE SCALE GENOMIC DNA]</scope>
    <source>
        <strain evidence="7 9">DSM 22686</strain>
    </source>
</reference>
<comment type="caution">
    <text evidence="7">The sequence shown here is derived from an EMBL/GenBank/DDBJ whole genome shotgun (WGS) entry which is preliminary data.</text>
</comment>
<evidence type="ECO:0000313" key="10">
    <source>
        <dbReference type="Proteomes" id="UP000321927"/>
    </source>
</evidence>
<feature type="transmembrane region" description="Helical" evidence="6">
    <location>
        <begin position="198"/>
        <end position="215"/>
    </location>
</feature>
<keyword evidence="5 6" id="KW-0472">Membrane</keyword>
<dbReference type="PANTHER" id="PTHR40277">
    <property type="entry name" value="BLL5419 PROTEIN"/>
    <property type="match status" value="1"/>
</dbReference>
<keyword evidence="10" id="KW-1185">Reference proteome</keyword>
<keyword evidence="2" id="KW-1003">Cell membrane</keyword>
<name>A0A2W7RHV6_9BACT</name>
<feature type="transmembrane region" description="Helical" evidence="6">
    <location>
        <begin position="265"/>
        <end position="286"/>
    </location>
</feature>
<feature type="transmembrane region" description="Helical" evidence="6">
    <location>
        <begin position="86"/>
        <end position="111"/>
    </location>
</feature>
<dbReference type="Pfam" id="PF03706">
    <property type="entry name" value="LPG_synthase_TM"/>
    <property type="match status" value="1"/>
</dbReference>
<dbReference type="NCBIfam" id="TIGR00374">
    <property type="entry name" value="flippase-like domain"/>
    <property type="match status" value="2"/>
</dbReference>
<keyword evidence="4 6" id="KW-1133">Transmembrane helix</keyword>
<feature type="transmembrane region" description="Helical" evidence="6">
    <location>
        <begin position="222"/>
        <end position="245"/>
    </location>
</feature>
<dbReference type="GO" id="GO:0005886">
    <property type="term" value="C:plasma membrane"/>
    <property type="evidence" value="ECO:0007669"/>
    <property type="project" value="UniProtKB-SubCell"/>
</dbReference>
<dbReference type="Proteomes" id="UP000249115">
    <property type="component" value="Unassembled WGS sequence"/>
</dbReference>
<protein>
    <submittedName>
        <fullName evidence="8">Flippase-like domain-containing protein</fullName>
    </submittedName>
</protein>
<reference evidence="8 10" key="2">
    <citation type="submission" date="2019-08" db="EMBL/GenBank/DDBJ databases">
        <title>Genome of Algoriphagus ratkowskyi IC026.</title>
        <authorList>
            <person name="Bowman J.P."/>
        </authorList>
    </citation>
    <scope>NUCLEOTIDE SEQUENCE [LARGE SCALE GENOMIC DNA]</scope>
    <source>
        <strain evidence="8 10">IC026</strain>
    </source>
</reference>
<evidence type="ECO:0000313" key="9">
    <source>
        <dbReference type="Proteomes" id="UP000249115"/>
    </source>
</evidence>
<evidence type="ECO:0000313" key="8">
    <source>
        <dbReference type="EMBL" id="TXD78480.1"/>
    </source>
</evidence>
<feature type="transmembrane region" description="Helical" evidence="6">
    <location>
        <begin position="160"/>
        <end position="178"/>
    </location>
</feature>
<dbReference type="InterPro" id="IPR022791">
    <property type="entry name" value="L-PG_synthase/AglD"/>
</dbReference>
<evidence type="ECO:0000313" key="7">
    <source>
        <dbReference type="EMBL" id="PZX59811.1"/>
    </source>
</evidence>
<sequence length="299" mass="33390">MAKTESSFKKKLTTVLKLVLTGLALFLVFRKIDTDQLWEITKTIRWAWLVPAILIFVLSKLFTAFRLNLYFKNIGLKISEKLNIKLYLIGMFYNLFLPGGIGGDGYKVYLLNKHYQTPVKSLVQASLLDRLGGLVAIVFLLLVLILPVDLNLPFASQIPWEILVIVAALLVFPAFWLMQKVMFKAFLPSFWKANGWSMAGQVAQLICAWFILMSLGVTENFLAYQLVFLLSSIVAVLPLTIGGVGARELVFVYAHTYAGIDEATAVAFSLLFFLISAVISLTGSMISINFNEKDQSADV</sequence>
<accession>A0A2W7RHV6</accession>
<proteinExistence type="predicted"/>
<evidence type="ECO:0000256" key="2">
    <source>
        <dbReference type="ARBA" id="ARBA00022475"/>
    </source>
</evidence>
<gene>
    <name evidence="8" type="ORF">ESW18_06720</name>
    <name evidence="7" type="ORF">LV84_01020</name>
</gene>
<dbReference type="EMBL" id="QKZU01000003">
    <property type="protein sequence ID" value="PZX59811.1"/>
    <property type="molecule type" value="Genomic_DNA"/>
</dbReference>
<dbReference type="Proteomes" id="UP000321927">
    <property type="component" value="Unassembled WGS sequence"/>
</dbReference>
<dbReference type="PANTHER" id="PTHR40277:SF1">
    <property type="entry name" value="BLL5419 PROTEIN"/>
    <property type="match status" value="1"/>
</dbReference>
<dbReference type="OrthoDB" id="1123508at2"/>
<evidence type="ECO:0000256" key="5">
    <source>
        <dbReference type="ARBA" id="ARBA00023136"/>
    </source>
</evidence>
<keyword evidence="3 6" id="KW-0812">Transmembrane</keyword>
<feature type="transmembrane region" description="Helical" evidence="6">
    <location>
        <begin position="131"/>
        <end position="148"/>
    </location>
</feature>
<dbReference type="AlphaFoldDB" id="A0A2W7RHV6"/>
<feature type="transmembrane region" description="Helical" evidence="6">
    <location>
        <begin position="46"/>
        <end position="65"/>
    </location>
</feature>
<evidence type="ECO:0000256" key="3">
    <source>
        <dbReference type="ARBA" id="ARBA00022692"/>
    </source>
</evidence>
<evidence type="ECO:0000256" key="1">
    <source>
        <dbReference type="ARBA" id="ARBA00004651"/>
    </source>
</evidence>
<dbReference type="EMBL" id="VORV01000004">
    <property type="protein sequence ID" value="TXD78480.1"/>
    <property type="molecule type" value="Genomic_DNA"/>
</dbReference>
<organism evidence="7 9">
    <name type="scientific">Algoriphagus ratkowskyi</name>
    <dbReference type="NCBI Taxonomy" id="57028"/>
    <lineage>
        <taxon>Bacteria</taxon>
        <taxon>Pseudomonadati</taxon>
        <taxon>Bacteroidota</taxon>
        <taxon>Cytophagia</taxon>
        <taxon>Cytophagales</taxon>
        <taxon>Cyclobacteriaceae</taxon>
        <taxon>Algoriphagus</taxon>
    </lineage>
</organism>
<evidence type="ECO:0000256" key="6">
    <source>
        <dbReference type="SAM" id="Phobius"/>
    </source>
</evidence>